<dbReference type="InterPro" id="IPR057600">
    <property type="entry name" value="TORTIFOLIA1/SINE1-2_N"/>
</dbReference>
<feature type="compositionally biased region" description="Polar residues" evidence="1">
    <location>
        <begin position="453"/>
        <end position="466"/>
    </location>
</feature>
<dbReference type="PANTHER" id="PTHR31355:SF8">
    <property type="entry name" value="TORTIFOLIA1-LIKE PROTEIN 3"/>
    <property type="match status" value="1"/>
</dbReference>
<dbReference type="Proteomes" id="UP000289340">
    <property type="component" value="Chromosome 6"/>
</dbReference>
<dbReference type="InterPro" id="IPR011989">
    <property type="entry name" value="ARM-like"/>
</dbReference>
<proteinExistence type="predicted"/>
<feature type="region of interest" description="Disordered" evidence="1">
    <location>
        <begin position="547"/>
        <end position="567"/>
    </location>
</feature>
<dbReference type="Pfam" id="PF24714">
    <property type="entry name" value="TOR1L1_N"/>
    <property type="match status" value="1"/>
</dbReference>
<dbReference type="GO" id="GO:0008017">
    <property type="term" value="F:microtubule binding"/>
    <property type="evidence" value="ECO:0007669"/>
    <property type="project" value="InterPro"/>
</dbReference>
<evidence type="ECO:0000313" key="5">
    <source>
        <dbReference type="EMBL" id="RZC08231.1"/>
    </source>
</evidence>
<dbReference type="SUPFAM" id="SSF48371">
    <property type="entry name" value="ARM repeat"/>
    <property type="match status" value="1"/>
</dbReference>
<dbReference type="AlphaFoldDB" id="A0A445KBV0"/>
<organism evidence="4 7">
    <name type="scientific">Glycine soja</name>
    <name type="common">Wild soybean</name>
    <dbReference type="NCBI Taxonomy" id="3848"/>
    <lineage>
        <taxon>Eukaryota</taxon>
        <taxon>Viridiplantae</taxon>
        <taxon>Streptophyta</taxon>
        <taxon>Embryophyta</taxon>
        <taxon>Tracheophyta</taxon>
        <taxon>Spermatophyta</taxon>
        <taxon>Magnoliopsida</taxon>
        <taxon>eudicotyledons</taxon>
        <taxon>Gunneridae</taxon>
        <taxon>Pentapetalae</taxon>
        <taxon>rosids</taxon>
        <taxon>fabids</taxon>
        <taxon>Fabales</taxon>
        <taxon>Fabaceae</taxon>
        <taxon>Papilionoideae</taxon>
        <taxon>50 kb inversion clade</taxon>
        <taxon>NPAAA clade</taxon>
        <taxon>indigoferoid/millettioid clade</taxon>
        <taxon>Phaseoleae</taxon>
        <taxon>Glycine</taxon>
        <taxon>Glycine subgen. Soja</taxon>
    </lineage>
</organism>
<dbReference type="EMBL" id="QZWG01000006">
    <property type="protein sequence ID" value="RZC08230.1"/>
    <property type="molecule type" value="Genomic_DNA"/>
</dbReference>
<dbReference type="InterPro" id="IPR034085">
    <property type="entry name" value="TOG"/>
</dbReference>
<dbReference type="PANTHER" id="PTHR31355">
    <property type="entry name" value="MICROTUBULE-ASSOCIATED PROTEIN TORTIFOLIA1"/>
    <property type="match status" value="1"/>
</dbReference>
<dbReference type="EMBL" id="QZWG01000006">
    <property type="protein sequence ID" value="RZC08231.1"/>
    <property type="molecule type" value="Genomic_DNA"/>
</dbReference>
<evidence type="ECO:0000313" key="3">
    <source>
        <dbReference type="EMBL" id="RZC08229.1"/>
    </source>
</evidence>
<dbReference type="InterPro" id="IPR033337">
    <property type="entry name" value="TORTIFOLIA1/SINE1-2"/>
</dbReference>
<feature type="compositionally biased region" description="Polar residues" evidence="1">
    <location>
        <begin position="434"/>
        <end position="443"/>
    </location>
</feature>
<dbReference type="EMBL" id="QZWG01000006">
    <property type="protein sequence ID" value="RZC08229.1"/>
    <property type="molecule type" value="Genomic_DNA"/>
</dbReference>
<dbReference type="SMART" id="SM01349">
    <property type="entry name" value="TOG"/>
    <property type="match status" value="1"/>
</dbReference>
<evidence type="ECO:0000313" key="4">
    <source>
        <dbReference type="EMBL" id="RZC08230.1"/>
    </source>
</evidence>
<name>A0A445KBV0_GLYSO</name>
<dbReference type="Gene3D" id="1.25.10.10">
    <property type="entry name" value="Leucine-rich Repeat Variant"/>
    <property type="match status" value="1"/>
</dbReference>
<sequence length="743" mass="81680">MLYCISSHVKITFHGSYIFLPLAAFNIKNKKARKKERNRKSSVVLATQTANLKKIKKTTRRSPSPHNHPHFPVWQLKSQERVVALNVCVHTIPRNPTADRRSGNVAGTPIISVVPLLPPTMPHAKTSQSQQNIKQRVLTCLTKLSDRDTQAAGATELESIARTIDPHSVPVFLSCIHSTDSSDKTPVRKQCVHLVATLSHAHGDALSPFLSKIIACLVRRLRDPDSSVRAACADSVGALSACVTRQPFAAAFLKPLAEALFTEQDPSSQAGAALCLASAVEAAPDPDPARLARLLPRLERLIKSKVFRAKPALLVLVGSVVEARGASSGVALKNLVPCLVEALGSEDWATRKGAAEALKKLASVEKDLLPEFKGGCLKVFENRRFDKVKLVREVMNEMLEAWKQIPDVSDEFSPPPQSQLSSKENASDGRYPPVSQNSCSPGSVMSKLRKKSSQVSKSTPPDTSAVRNAKRSALSGDRMSSGVLQKLNHNHWDVRIAVSNVSDCGERQQKDEDVLERRKKDRSRFFKPETKRALFDKNSDDKMHKFGGSKAGSRVVPCSEESQDSDPVCNVTKDLHRNDKESEELSLIRAQLVQIEKQQSSLLDLVQKFMGSSENGMRTLETRVHGLELALDEISYDLAVSSGRITKFDAPKHTCCMLPGAEFLSSKFWKKTQGRYSSYRFSRTGSTPLLPSSHYRANRNAESNRSTSHRLGVHGDGGFTTNPLAEIKINSREISGSARSELA</sequence>
<protein>
    <submittedName>
        <fullName evidence="3">TORTIFOLIA1-like protein 3 isoform B</fullName>
    </submittedName>
    <submittedName>
        <fullName evidence="4">TORTIFOLIA1-like protein 3 isoform C</fullName>
    </submittedName>
    <submittedName>
        <fullName evidence="5">TORTIFOLIA1-like protein 3 isoform D</fullName>
    </submittedName>
    <submittedName>
        <fullName evidence="6">TORTIFOLIA1-like protein 3 isoform E</fullName>
    </submittedName>
</protein>
<feature type="region of interest" description="Disordered" evidence="1">
    <location>
        <begin position="690"/>
        <end position="717"/>
    </location>
</feature>
<evidence type="ECO:0000256" key="1">
    <source>
        <dbReference type="SAM" id="MobiDB-lite"/>
    </source>
</evidence>
<dbReference type="FunFam" id="1.25.10.10:FF:000464">
    <property type="entry name" value="TORTIFOLIA1-like protein 3 isoform A"/>
    <property type="match status" value="1"/>
</dbReference>
<gene>
    <name evidence="4" type="ORF">D0Y65_015105</name>
</gene>
<feature type="region of interest" description="Disordered" evidence="1">
    <location>
        <begin position="407"/>
        <end position="481"/>
    </location>
</feature>
<dbReference type="GO" id="GO:0005874">
    <property type="term" value="C:microtubule"/>
    <property type="evidence" value="ECO:0007669"/>
    <property type="project" value="InterPro"/>
</dbReference>
<feature type="domain" description="TOG" evidence="2">
    <location>
        <begin position="156"/>
        <end position="394"/>
    </location>
</feature>
<evidence type="ECO:0000259" key="2">
    <source>
        <dbReference type="SMART" id="SM01349"/>
    </source>
</evidence>
<evidence type="ECO:0000313" key="6">
    <source>
        <dbReference type="EMBL" id="RZC08232.1"/>
    </source>
</evidence>
<evidence type="ECO:0000313" key="7">
    <source>
        <dbReference type="Proteomes" id="UP000289340"/>
    </source>
</evidence>
<keyword evidence="7" id="KW-1185">Reference proteome</keyword>
<dbReference type="InterPro" id="IPR016024">
    <property type="entry name" value="ARM-type_fold"/>
</dbReference>
<reference evidence="4 7" key="1">
    <citation type="submission" date="2018-09" db="EMBL/GenBank/DDBJ databases">
        <title>A high-quality reference genome of wild soybean provides a powerful tool to mine soybean genomes.</title>
        <authorList>
            <person name="Xie M."/>
            <person name="Chung C.Y.L."/>
            <person name="Li M.-W."/>
            <person name="Wong F.-L."/>
            <person name="Chan T.-F."/>
            <person name="Lam H.-M."/>
        </authorList>
    </citation>
    <scope>NUCLEOTIDE SEQUENCE [LARGE SCALE GENOMIC DNA]</scope>
    <source>
        <strain evidence="7">cv. W05</strain>
        <tissue evidence="4">Hypocotyl of etiolated seedlings</tissue>
    </source>
</reference>
<accession>A0A445KBV0</accession>
<comment type="caution">
    <text evidence="4">The sequence shown here is derived from an EMBL/GenBank/DDBJ whole genome shotgun (WGS) entry which is preliminary data.</text>
</comment>
<dbReference type="EMBL" id="QZWG01000006">
    <property type="protein sequence ID" value="RZC08232.1"/>
    <property type="molecule type" value="Genomic_DNA"/>
</dbReference>